<name>A0A5C8K6Z1_9BACT</name>
<evidence type="ECO:0000313" key="2">
    <source>
        <dbReference type="Proteomes" id="UP000321926"/>
    </source>
</evidence>
<keyword evidence="2" id="KW-1185">Reference proteome</keyword>
<dbReference type="OrthoDB" id="5431540at2"/>
<evidence type="ECO:0008006" key="3">
    <source>
        <dbReference type="Google" id="ProtNLM"/>
    </source>
</evidence>
<dbReference type="Proteomes" id="UP000321926">
    <property type="component" value="Unassembled WGS sequence"/>
</dbReference>
<protein>
    <recommendedName>
        <fullName evidence="3">DUF922 domain-containing protein</fullName>
    </recommendedName>
</protein>
<comment type="caution">
    <text evidence="1">The sequence shown here is derived from an EMBL/GenBank/DDBJ whole genome shotgun (WGS) entry which is preliminary data.</text>
</comment>
<dbReference type="AlphaFoldDB" id="A0A5C8K6Z1"/>
<proteinExistence type="predicted"/>
<dbReference type="EMBL" id="VRTY01000026">
    <property type="protein sequence ID" value="TXK47961.1"/>
    <property type="molecule type" value="Genomic_DNA"/>
</dbReference>
<evidence type="ECO:0000313" key="1">
    <source>
        <dbReference type="EMBL" id="TXK47961.1"/>
    </source>
</evidence>
<sequence length="374" mass="42637">MELRHLPYLWSAGIVVLTFILMSAGSQTSAVTVEPLVLRPERLPFTPEEFYIADIVDERKDRKAVAYLFPASPVLQVGATVQPVNLQGGELPALKEFVKQSLPRNPKLRPVVIRLQECMVRETTGEKGSINGRVVVRLAFDLQRESGNVRLVEYTGGAKYVRSASQRGMVEPTLRQSLAGGLQYLNTWMNNEAGRHEKLAKGIKINFIEQGNKRVDDTVHYHPSRPLTWNDFTGQPKKTSHYGASVFPGFSYHGDSEVKNGIIHLHVTLNVFMVQSSSWVKPVARDNYALNHEQRHFDIAKLVAEKFKKRIDPDNLTIEDYNSQIQYQYLEAYREMNRMQELYDSETRHSLDSVAQERWNKKIDADLQALGVKK</sequence>
<reference evidence="1 2" key="1">
    <citation type="submission" date="2019-08" db="EMBL/GenBank/DDBJ databases">
        <authorList>
            <person name="Shi S."/>
        </authorList>
    </citation>
    <scope>NUCLEOTIDE SEQUENCE [LARGE SCALE GENOMIC DNA]</scope>
    <source>
        <strain evidence="1 2">GY10130</strain>
    </source>
</reference>
<organism evidence="1 2">
    <name type="scientific">Pontibacter qinzhouensis</name>
    <dbReference type="NCBI Taxonomy" id="2603253"/>
    <lineage>
        <taxon>Bacteria</taxon>
        <taxon>Pseudomonadati</taxon>
        <taxon>Bacteroidota</taxon>
        <taxon>Cytophagia</taxon>
        <taxon>Cytophagales</taxon>
        <taxon>Hymenobacteraceae</taxon>
        <taxon>Pontibacter</taxon>
    </lineage>
</organism>
<accession>A0A5C8K6Z1</accession>
<gene>
    <name evidence="1" type="ORF">FVR03_08640</name>
</gene>